<sequence>ASLLSYFQVSPEIVGPSPASLFSLEDILLPHKRLPSRTECTDLRDIQEVGHKCETMYSAFGKYSDETKIELFGKNSTRHTGVLPNSVAGVVLQKMCQRIFTKSLNAKMLHFDSPENPEISQVTFICLYCRTVDSSQNAYNEDTSALVEPDLIGQNNN</sequence>
<reference evidence="2" key="1">
    <citation type="submission" date="2018-06" db="EMBL/GenBank/DDBJ databases">
        <title>Genome assembly of Danube salmon.</title>
        <authorList>
            <person name="Macqueen D.J."/>
            <person name="Gundappa M.K."/>
        </authorList>
    </citation>
    <scope>NUCLEOTIDE SEQUENCE [LARGE SCALE GENOMIC DNA]</scope>
</reference>
<dbReference type="GeneTree" id="ENSGT00990000208695"/>
<dbReference type="STRING" id="62062.ENSHHUP00000041938"/>
<keyword evidence="2" id="KW-1185">Reference proteome</keyword>
<dbReference type="Proteomes" id="UP000314982">
    <property type="component" value="Unassembled WGS sequence"/>
</dbReference>
<dbReference type="AlphaFoldDB" id="A0A4W5MVP7"/>
<name>A0A4W5MVP7_9TELE</name>
<reference evidence="1" key="2">
    <citation type="submission" date="2025-08" db="UniProtKB">
        <authorList>
            <consortium name="Ensembl"/>
        </authorList>
    </citation>
    <scope>IDENTIFICATION</scope>
</reference>
<proteinExistence type="predicted"/>
<organism evidence="1 2">
    <name type="scientific">Hucho hucho</name>
    <name type="common">huchen</name>
    <dbReference type="NCBI Taxonomy" id="62062"/>
    <lineage>
        <taxon>Eukaryota</taxon>
        <taxon>Metazoa</taxon>
        <taxon>Chordata</taxon>
        <taxon>Craniata</taxon>
        <taxon>Vertebrata</taxon>
        <taxon>Euteleostomi</taxon>
        <taxon>Actinopterygii</taxon>
        <taxon>Neopterygii</taxon>
        <taxon>Teleostei</taxon>
        <taxon>Protacanthopterygii</taxon>
        <taxon>Salmoniformes</taxon>
        <taxon>Salmonidae</taxon>
        <taxon>Salmoninae</taxon>
        <taxon>Hucho</taxon>
    </lineage>
</organism>
<evidence type="ECO:0000313" key="2">
    <source>
        <dbReference type="Proteomes" id="UP000314982"/>
    </source>
</evidence>
<evidence type="ECO:0000313" key="1">
    <source>
        <dbReference type="Ensembl" id="ENSHHUP00000041938.1"/>
    </source>
</evidence>
<protein>
    <submittedName>
        <fullName evidence="1">Uncharacterized protein</fullName>
    </submittedName>
</protein>
<dbReference type="Ensembl" id="ENSHHUT00000043537.1">
    <property type="protein sequence ID" value="ENSHHUP00000041938.1"/>
    <property type="gene ID" value="ENSHHUG00000025888.1"/>
</dbReference>
<reference evidence="1" key="3">
    <citation type="submission" date="2025-09" db="UniProtKB">
        <authorList>
            <consortium name="Ensembl"/>
        </authorList>
    </citation>
    <scope>IDENTIFICATION</scope>
</reference>
<accession>A0A4W5MVP7</accession>